<dbReference type="Pfam" id="PF11706">
    <property type="entry name" value="zf-CGNR"/>
    <property type="match status" value="1"/>
</dbReference>
<dbReference type="RefSeq" id="WP_012921081.1">
    <property type="nucleotide sequence ID" value="NC_013729.1"/>
</dbReference>
<name>D2PLU5_KRIFD</name>
<proteinExistence type="predicted"/>
<dbReference type="PANTHER" id="PTHR35525">
    <property type="entry name" value="BLL6575 PROTEIN"/>
    <property type="match status" value="1"/>
</dbReference>
<dbReference type="AlphaFoldDB" id="D2PLU5"/>
<dbReference type="InterPro" id="IPR021005">
    <property type="entry name" value="Znf_CGNR"/>
</dbReference>
<dbReference type="Gene3D" id="1.10.3300.10">
    <property type="entry name" value="Jann2411-like domain"/>
    <property type="match status" value="1"/>
</dbReference>
<dbReference type="Pfam" id="PF07336">
    <property type="entry name" value="ABATE"/>
    <property type="match status" value="1"/>
</dbReference>
<evidence type="ECO:0000313" key="2">
    <source>
        <dbReference type="EMBL" id="ADB32525.1"/>
    </source>
</evidence>
<gene>
    <name evidence="2" type="ordered locus">Kfla_3467</name>
</gene>
<dbReference type="PANTHER" id="PTHR35525:SF3">
    <property type="entry name" value="BLL6575 PROTEIN"/>
    <property type="match status" value="1"/>
</dbReference>
<feature type="domain" description="Zinc finger CGNR" evidence="1">
    <location>
        <begin position="148"/>
        <end position="187"/>
    </location>
</feature>
<dbReference type="InterPro" id="IPR010852">
    <property type="entry name" value="ABATE"/>
</dbReference>
<dbReference type="eggNOG" id="COG5516">
    <property type="taxonomic scope" value="Bacteria"/>
</dbReference>
<accession>D2PLU5</accession>
<sequence length="190" mass="20598">MSAAPPARWTADHFIAGEVALDFANTVYRRTPELGADLLTDGKALAEWFHHAGLLTPAGDGEPSEAELVLAEARVLRRLFWALFDAQSEGRDLPTAALGELLGLAQTSVAADISVAADGTITPGDLRGAFAYVALRGLTLTLSPPPRRVRTCDRCGWFFLDSSRGRRRRWCSMKTCGNQSKAARYRAAHS</sequence>
<dbReference type="EMBL" id="CP001736">
    <property type="protein sequence ID" value="ADB32525.1"/>
    <property type="molecule type" value="Genomic_DNA"/>
</dbReference>
<dbReference type="KEGG" id="kfl:Kfla_3467"/>
<dbReference type="STRING" id="479435.Kfla_3467"/>
<dbReference type="InterPro" id="IPR023286">
    <property type="entry name" value="ABATE_dom_sf"/>
</dbReference>
<dbReference type="SUPFAM" id="SSF160904">
    <property type="entry name" value="Jann2411-like"/>
    <property type="match status" value="1"/>
</dbReference>
<organism evidence="2 3">
    <name type="scientific">Kribbella flavida (strain DSM 17836 / JCM 10339 / NBRC 14399)</name>
    <dbReference type="NCBI Taxonomy" id="479435"/>
    <lineage>
        <taxon>Bacteria</taxon>
        <taxon>Bacillati</taxon>
        <taxon>Actinomycetota</taxon>
        <taxon>Actinomycetes</taxon>
        <taxon>Propionibacteriales</taxon>
        <taxon>Kribbellaceae</taxon>
        <taxon>Kribbella</taxon>
    </lineage>
</organism>
<dbReference type="OrthoDB" id="123307at2"/>
<dbReference type="Proteomes" id="UP000007967">
    <property type="component" value="Chromosome"/>
</dbReference>
<keyword evidence="3" id="KW-1185">Reference proteome</keyword>
<evidence type="ECO:0000259" key="1">
    <source>
        <dbReference type="Pfam" id="PF11706"/>
    </source>
</evidence>
<protein>
    <recommendedName>
        <fullName evidence="1">Zinc finger CGNR domain-containing protein</fullName>
    </recommendedName>
</protein>
<reference evidence="2 3" key="2">
    <citation type="journal article" date="2010" name="Stand. Genomic Sci.">
        <title>Complete genome sequence of Kribbella flavida type strain (IFO 14399).</title>
        <authorList>
            <person name="Pukall R."/>
            <person name="Lapidus A."/>
            <person name="Glavina Del Rio T."/>
            <person name="Copeland A."/>
            <person name="Tice H."/>
            <person name="Cheng J.-F."/>
            <person name="Lucas S."/>
            <person name="Chen F."/>
            <person name="Nolan M."/>
            <person name="LaButti K."/>
            <person name="Pati A."/>
            <person name="Ivanova N."/>
            <person name="Mavrommatis K."/>
            <person name="Mikhailova N."/>
            <person name="Pitluck S."/>
            <person name="Bruce D."/>
            <person name="Goodwin L."/>
            <person name="Land M."/>
            <person name="Hauser L."/>
            <person name="Chang Y.-J."/>
            <person name="Jeffries C.D."/>
            <person name="Chen A."/>
            <person name="Palaniappan K."/>
            <person name="Chain P."/>
            <person name="Rohde M."/>
            <person name="Goeker M."/>
            <person name="Bristow J."/>
            <person name="Eisen J.A."/>
            <person name="Markowitz V."/>
            <person name="Hugenholtz P."/>
            <person name="Kyrpides N.C."/>
            <person name="Klenk H.-P."/>
            <person name="Brettin T."/>
        </authorList>
    </citation>
    <scope>NUCLEOTIDE SEQUENCE [LARGE SCALE GENOMIC DNA]</scope>
    <source>
        <strain evidence="3">DSM 17836 / JCM 10339 / NBRC 14399</strain>
    </source>
</reference>
<reference evidence="3" key="1">
    <citation type="submission" date="2009-09" db="EMBL/GenBank/DDBJ databases">
        <title>The complete genome of Kribbella flavida DSM 17836.</title>
        <authorList>
            <consortium name="US DOE Joint Genome Institute (JGI-PGF)"/>
            <person name="Lucas S."/>
            <person name="Copeland A."/>
            <person name="Lapidus A."/>
            <person name="Glavina del Rio T."/>
            <person name="Dalin E."/>
            <person name="Tice H."/>
            <person name="Bruce D."/>
            <person name="Goodwin L."/>
            <person name="Pitluck S."/>
            <person name="Kyrpides N."/>
            <person name="Mavromatis K."/>
            <person name="Ivanova N."/>
            <person name="Saunders E."/>
            <person name="Brettin T."/>
            <person name="Detter J.C."/>
            <person name="Han C."/>
            <person name="Larimer F."/>
            <person name="Land M."/>
            <person name="Hauser L."/>
            <person name="Markowitz V."/>
            <person name="Cheng J.-F."/>
            <person name="Hugenholtz P."/>
            <person name="Woyke T."/>
            <person name="Wu D."/>
            <person name="Pukall R."/>
            <person name="Klenk H.-P."/>
            <person name="Eisen J.A."/>
        </authorList>
    </citation>
    <scope>NUCLEOTIDE SEQUENCE [LARGE SCALE GENOMIC DNA]</scope>
    <source>
        <strain evidence="3">DSM 17836 / JCM 10339 / NBRC 14399</strain>
    </source>
</reference>
<evidence type="ECO:0000313" key="3">
    <source>
        <dbReference type="Proteomes" id="UP000007967"/>
    </source>
</evidence>
<dbReference type="HOGENOM" id="CLU_087298_3_0_11"/>